<proteinExistence type="predicted"/>
<comment type="caution">
    <text evidence="1">The sequence shown here is derived from an EMBL/GenBank/DDBJ whole genome shotgun (WGS) entry which is preliminary data.</text>
</comment>
<dbReference type="AlphaFoldDB" id="A0A101M4E3"/>
<dbReference type="EMBL" id="LKAM01000001">
    <property type="protein sequence ID" value="KUM50694.1"/>
    <property type="molecule type" value="Genomic_DNA"/>
</dbReference>
<geneLocation type="mitochondrion" evidence="1"/>
<keyword evidence="1" id="KW-0496">Mitochondrion</keyword>
<protein>
    <submittedName>
        <fullName evidence="1">Uncharacterized protein</fullName>
    </submittedName>
</protein>
<gene>
    <name evidence="1" type="ORF">ABT39_MTgene538</name>
</gene>
<name>A0A101M4E3_PICGL</name>
<evidence type="ECO:0000313" key="1">
    <source>
        <dbReference type="EMBL" id="KUM50694.1"/>
    </source>
</evidence>
<sequence>MRLTTDAHQVRIAEEEQNKTMRLNGDRVQCDAIRLEECPVFGSLLLRSAIPQVP</sequence>
<accession>A0A101M4E3</accession>
<reference evidence="1" key="1">
    <citation type="journal article" date="2015" name="Genome Biol. Evol.">
        <title>Organellar Genomes of White Spruce (Picea glauca): Assembly and Annotation.</title>
        <authorList>
            <person name="Jackman S.D."/>
            <person name="Warren R.L."/>
            <person name="Gibb E.A."/>
            <person name="Vandervalk B.P."/>
            <person name="Mohamadi H."/>
            <person name="Chu J."/>
            <person name="Raymond A."/>
            <person name="Pleasance S."/>
            <person name="Coope R."/>
            <person name="Wildung M.R."/>
            <person name="Ritland C.E."/>
            <person name="Bousquet J."/>
            <person name="Jones S.J."/>
            <person name="Bohlmann J."/>
            <person name="Birol I."/>
        </authorList>
    </citation>
    <scope>NUCLEOTIDE SEQUENCE [LARGE SCALE GENOMIC DNA]</scope>
    <source>
        <tissue evidence="1">Flushing bud</tissue>
    </source>
</reference>
<organism evidence="1">
    <name type="scientific">Picea glauca</name>
    <name type="common">White spruce</name>
    <name type="synonym">Pinus glauca</name>
    <dbReference type="NCBI Taxonomy" id="3330"/>
    <lineage>
        <taxon>Eukaryota</taxon>
        <taxon>Viridiplantae</taxon>
        <taxon>Streptophyta</taxon>
        <taxon>Embryophyta</taxon>
        <taxon>Tracheophyta</taxon>
        <taxon>Spermatophyta</taxon>
        <taxon>Pinopsida</taxon>
        <taxon>Pinidae</taxon>
        <taxon>Conifers I</taxon>
        <taxon>Pinales</taxon>
        <taxon>Pinaceae</taxon>
        <taxon>Picea</taxon>
    </lineage>
</organism>